<proteinExistence type="predicted"/>
<dbReference type="RefSeq" id="WP_090321978.1">
    <property type="nucleotide sequence ID" value="NZ_FNKJ01000003.1"/>
</dbReference>
<keyword evidence="2" id="KW-1185">Reference proteome</keyword>
<dbReference type="AlphaFoldDB" id="A0A1H1F7U1"/>
<accession>A0A1H1F7U1</accession>
<evidence type="ECO:0000313" key="1">
    <source>
        <dbReference type="EMBL" id="SDQ96967.1"/>
    </source>
</evidence>
<dbReference type="OrthoDB" id="6657864at2"/>
<keyword evidence="1" id="KW-0413">Isomerase</keyword>
<evidence type="ECO:0000313" key="2">
    <source>
        <dbReference type="Proteomes" id="UP000199570"/>
    </source>
</evidence>
<reference evidence="2" key="1">
    <citation type="submission" date="2016-10" db="EMBL/GenBank/DDBJ databases">
        <authorList>
            <person name="Varghese N."/>
            <person name="Submissions S."/>
        </authorList>
    </citation>
    <scope>NUCLEOTIDE SEQUENCE [LARGE SCALE GENOMIC DNA]</scope>
    <source>
        <strain evidence="2">BS3775</strain>
    </source>
</reference>
<organism evidence="1 2">
    <name type="scientific">Pseudomonas moorei</name>
    <dbReference type="NCBI Taxonomy" id="395599"/>
    <lineage>
        <taxon>Bacteria</taxon>
        <taxon>Pseudomonadati</taxon>
        <taxon>Pseudomonadota</taxon>
        <taxon>Gammaproteobacteria</taxon>
        <taxon>Pseudomonadales</taxon>
        <taxon>Pseudomonadaceae</taxon>
        <taxon>Pseudomonas</taxon>
    </lineage>
</organism>
<protein>
    <submittedName>
        <fullName evidence="1">Ketosteroid isomerase-related protein</fullName>
    </submittedName>
</protein>
<gene>
    <name evidence="1" type="ORF">SAMN04490195_2558</name>
</gene>
<sequence>MISTLTMTDEQRKSVALEYLKAFDNGGITSTGGSILELFAEDAQVLFPKWGLATGREQIGQMFSDLGSRLKSITHDYAHFNWILTGTDTLVCEGTSFGEHVDGLWRAGVPTPAGAGYWADVFEIRDFKIQRCFIYLDPDYGSQDTARYPWLNR</sequence>
<dbReference type="SUPFAM" id="SSF54427">
    <property type="entry name" value="NTF2-like"/>
    <property type="match status" value="1"/>
</dbReference>
<dbReference type="InterPro" id="IPR032710">
    <property type="entry name" value="NTF2-like_dom_sf"/>
</dbReference>
<dbReference type="Proteomes" id="UP000199570">
    <property type="component" value="Unassembled WGS sequence"/>
</dbReference>
<dbReference type="Gene3D" id="3.10.450.50">
    <property type="match status" value="1"/>
</dbReference>
<name>A0A1H1F7U1_9PSED</name>
<dbReference type="GO" id="GO:0016853">
    <property type="term" value="F:isomerase activity"/>
    <property type="evidence" value="ECO:0007669"/>
    <property type="project" value="UniProtKB-KW"/>
</dbReference>
<dbReference type="EMBL" id="FNKJ01000003">
    <property type="protein sequence ID" value="SDQ96967.1"/>
    <property type="molecule type" value="Genomic_DNA"/>
</dbReference>